<gene>
    <name evidence="1" type="ORF">CECT5772_10682</name>
</gene>
<proteinExistence type="predicted"/>
<organism evidence="1 2">
    <name type="scientific">Streptococcus equi subsp. ruminatorum CECT 5772</name>
    <dbReference type="NCBI Taxonomy" id="1051981"/>
    <lineage>
        <taxon>Bacteria</taxon>
        <taxon>Bacillati</taxon>
        <taxon>Bacillota</taxon>
        <taxon>Bacilli</taxon>
        <taxon>Lactobacillales</taxon>
        <taxon>Streptococcaceae</taxon>
        <taxon>Streptococcus</taxon>
    </lineage>
</organism>
<protein>
    <submittedName>
        <fullName evidence="1">Uncharacterized protein</fullName>
    </submittedName>
</protein>
<sequence>MCLLSNDLQNEKAVKLMLGRFLPERAQFITMYLADLISIQHSELG</sequence>
<evidence type="ECO:0000313" key="1">
    <source>
        <dbReference type="EMBL" id="KED03464.1"/>
    </source>
</evidence>
<comment type="caution">
    <text evidence="1">The sequence shown here is derived from an EMBL/GenBank/DDBJ whole genome shotgun (WGS) entry which is preliminary data.</text>
</comment>
<name>A0A922NSI1_9STRE</name>
<accession>A0A922NSI1</accession>
<dbReference type="AlphaFoldDB" id="A0A922NSI1"/>
<evidence type="ECO:0000313" key="2">
    <source>
        <dbReference type="Proteomes" id="UP000028704"/>
    </source>
</evidence>
<reference evidence="1 2" key="1">
    <citation type="journal article" date="2014" name="Int. J. Syst. Evol. Microbiol.">
        <title>Phylogenomics and the dynamic genome evolution of the genus Streptococcus.</title>
        <authorList>
            <consortium name="The Broad Institute Genome Sequencing Platform"/>
            <person name="Richards V.P."/>
            <person name="Palmer S.R."/>
            <person name="Pavinski Bitar P.D."/>
            <person name="Qin X."/>
            <person name="Weinstock G.M."/>
            <person name="Highlander S.K."/>
            <person name="Town C.D."/>
            <person name="Burne R.A."/>
            <person name="Stanhope M.J."/>
        </authorList>
    </citation>
    <scope>NUCLEOTIDE SEQUENCE [LARGE SCALE GENOMIC DNA]</scope>
    <source>
        <strain evidence="1 2">CECT 5772</strain>
    </source>
</reference>
<dbReference type="EMBL" id="AWEX01000112">
    <property type="protein sequence ID" value="KED03464.1"/>
    <property type="molecule type" value="Genomic_DNA"/>
</dbReference>
<dbReference type="Proteomes" id="UP000028704">
    <property type="component" value="Unassembled WGS sequence"/>
</dbReference>